<evidence type="ECO:0000313" key="3">
    <source>
        <dbReference type="EMBL" id="BDV35063.1"/>
    </source>
</evidence>
<protein>
    <submittedName>
        <fullName evidence="3">Glycosyl transferase family 1</fullName>
    </submittedName>
</protein>
<proteinExistence type="predicted"/>
<feature type="domain" description="Glycosyltransferase subfamily 4-like N-terminal" evidence="2">
    <location>
        <begin position="15"/>
        <end position="177"/>
    </location>
</feature>
<evidence type="ECO:0000313" key="4">
    <source>
        <dbReference type="Proteomes" id="UP001317629"/>
    </source>
</evidence>
<dbReference type="PANTHER" id="PTHR12526">
    <property type="entry name" value="GLYCOSYLTRANSFERASE"/>
    <property type="match status" value="1"/>
</dbReference>
<dbReference type="InterPro" id="IPR028098">
    <property type="entry name" value="Glyco_trans_4-like_N"/>
</dbReference>
<dbReference type="Pfam" id="PF00534">
    <property type="entry name" value="Glycos_transf_1"/>
    <property type="match status" value="1"/>
</dbReference>
<dbReference type="Proteomes" id="UP001317629">
    <property type="component" value="Chromosome"/>
</dbReference>
<keyword evidence="3" id="KW-0808">Transferase</keyword>
<dbReference type="SUPFAM" id="SSF53756">
    <property type="entry name" value="UDP-Glycosyltransferase/glycogen phosphorylase"/>
    <property type="match status" value="1"/>
</dbReference>
<dbReference type="PANTHER" id="PTHR12526:SF638">
    <property type="entry name" value="SPORE COAT PROTEIN SA"/>
    <property type="match status" value="1"/>
</dbReference>
<dbReference type="CDD" id="cd03801">
    <property type="entry name" value="GT4_PimA-like"/>
    <property type="match status" value="1"/>
</dbReference>
<evidence type="ECO:0000259" key="1">
    <source>
        <dbReference type="Pfam" id="PF00534"/>
    </source>
</evidence>
<name>A0ABM8EAP5_9HYPH</name>
<reference evidence="3 4" key="1">
    <citation type="journal article" date="2023" name="Int. J. Syst. Evol. Microbiol.">
        <title>Methylocystis iwaonis sp. nov., a type II methane-oxidizing bacterium from surface soil of a rice paddy field in Japan, and emended description of the genus Methylocystis (ex Whittenbury et al. 1970) Bowman et al. 1993.</title>
        <authorList>
            <person name="Kaise H."/>
            <person name="Sawadogo J.B."/>
            <person name="Alam M.S."/>
            <person name="Ueno C."/>
            <person name="Dianou D."/>
            <person name="Shinjo R."/>
            <person name="Asakawa S."/>
        </authorList>
    </citation>
    <scope>NUCLEOTIDE SEQUENCE [LARGE SCALE GENOMIC DNA]</scope>
    <source>
        <strain evidence="3 4">SS37A-Re</strain>
    </source>
</reference>
<dbReference type="InterPro" id="IPR001296">
    <property type="entry name" value="Glyco_trans_1"/>
</dbReference>
<dbReference type="Pfam" id="PF13439">
    <property type="entry name" value="Glyco_transf_4"/>
    <property type="match status" value="1"/>
</dbReference>
<dbReference type="Gene3D" id="3.40.50.2000">
    <property type="entry name" value="Glycogen Phosphorylase B"/>
    <property type="match status" value="2"/>
</dbReference>
<sequence length="373" mass="41140">MKIVHVVRQFWPSNGGLEEFVRRLALEQIAKGDDVRIVTLDELFTRRGVKLPERETREGIAIQRIPFRGSSRYPLAPSVLGYIGDAEIVHVHAIDFFFDFLALTLGVRRRALVATTHGGFFHTSKNSLLKQIWFNTVTRLSSRFYGAIAACSESDYQMFAGISPANLRLVENGVDIAKFANLASAEPVKAMITIGRLSDNKRIDRLLDMMSALAAKDDEWRLHIVGTQSDWSGERLRKEISARGLDAKVECYLGLDDAGVAEVIRQSSIFVSASEHEGFGIALVEALSAGLLPVVHGNAAYRGFASKHGAVRIVDYEDSRSSAAAVRGAFADLAASPNLRDDGIKVAEKFTWPQVGQKYQTIYRDVLGRRASG</sequence>
<evidence type="ECO:0000259" key="2">
    <source>
        <dbReference type="Pfam" id="PF13439"/>
    </source>
</evidence>
<dbReference type="RefSeq" id="WP_281928399.1">
    <property type="nucleotide sequence ID" value="NZ_AP027142.1"/>
</dbReference>
<accession>A0ABM8EAP5</accession>
<feature type="domain" description="Glycosyl transferase family 1" evidence="1">
    <location>
        <begin position="179"/>
        <end position="329"/>
    </location>
</feature>
<keyword evidence="4" id="KW-1185">Reference proteome</keyword>
<organism evidence="3 4">
    <name type="scientific">Methylocystis iwaonis</name>
    <dbReference type="NCBI Taxonomy" id="2885079"/>
    <lineage>
        <taxon>Bacteria</taxon>
        <taxon>Pseudomonadati</taxon>
        <taxon>Pseudomonadota</taxon>
        <taxon>Alphaproteobacteria</taxon>
        <taxon>Hyphomicrobiales</taxon>
        <taxon>Methylocystaceae</taxon>
        <taxon>Methylocystis</taxon>
    </lineage>
</organism>
<dbReference type="GO" id="GO:0016740">
    <property type="term" value="F:transferase activity"/>
    <property type="evidence" value="ECO:0007669"/>
    <property type="project" value="UniProtKB-KW"/>
</dbReference>
<dbReference type="EMBL" id="AP027142">
    <property type="protein sequence ID" value="BDV35063.1"/>
    <property type="molecule type" value="Genomic_DNA"/>
</dbReference>
<gene>
    <name evidence="3" type="primary">gumH</name>
    <name evidence="3" type="ORF">SS37A_25920</name>
</gene>